<evidence type="ECO:0008006" key="4">
    <source>
        <dbReference type="Google" id="ProtNLM"/>
    </source>
</evidence>
<evidence type="ECO:0000313" key="3">
    <source>
        <dbReference type="Proteomes" id="UP000036520"/>
    </source>
</evidence>
<organism evidence="2 3">
    <name type="scientific">Cyclobacterium amurskyense</name>
    <dbReference type="NCBI Taxonomy" id="320787"/>
    <lineage>
        <taxon>Bacteria</taxon>
        <taxon>Pseudomonadati</taxon>
        <taxon>Bacteroidota</taxon>
        <taxon>Cytophagia</taxon>
        <taxon>Cytophagales</taxon>
        <taxon>Cyclobacteriaceae</taxon>
        <taxon>Cyclobacterium</taxon>
    </lineage>
</organism>
<feature type="transmembrane region" description="Helical" evidence="1">
    <location>
        <begin position="105"/>
        <end position="125"/>
    </location>
</feature>
<dbReference type="KEGG" id="camu:CA2015_4535"/>
<feature type="transmembrane region" description="Helical" evidence="1">
    <location>
        <begin position="7"/>
        <end position="25"/>
    </location>
</feature>
<name>A0A0H4PLF8_9BACT</name>
<feature type="transmembrane region" description="Helical" evidence="1">
    <location>
        <begin position="40"/>
        <end position="62"/>
    </location>
</feature>
<reference evidence="2 3" key="1">
    <citation type="submission" date="2015-07" db="EMBL/GenBank/DDBJ databases">
        <authorList>
            <person name="Kim K.M."/>
        </authorList>
    </citation>
    <scope>NUCLEOTIDE SEQUENCE [LARGE SCALE GENOMIC DNA]</scope>
    <source>
        <strain evidence="2 3">KCTC 12363</strain>
    </source>
</reference>
<dbReference type="EMBL" id="CP012040">
    <property type="protein sequence ID" value="AKP53873.1"/>
    <property type="molecule type" value="Genomic_DNA"/>
</dbReference>
<dbReference type="OrthoDB" id="9809977at2"/>
<gene>
    <name evidence="2" type="ORF">CA2015_4535</name>
</gene>
<proteinExistence type="predicted"/>
<evidence type="ECO:0000256" key="1">
    <source>
        <dbReference type="SAM" id="Phobius"/>
    </source>
</evidence>
<feature type="transmembrane region" description="Helical" evidence="1">
    <location>
        <begin position="177"/>
        <end position="197"/>
    </location>
</feature>
<evidence type="ECO:0000313" key="2">
    <source>
        <dbReference type="EMBL" id="AKP53873.1"/>
    </source>
</evidence>
<keyword evidence="3" id="KW-1185">Reference proteome</keyword>
<dbReference type="AlphaFoldDB" id="A0A0H4PLF8"/>
<dbReference type="NCBIfam" id="NF038065">
    <property type="entry name" value="Pr6Pr"/>
    <property type="match status" value="1"/>
</dbReference>
<keyword evidence="1" id="KW-1133">Transmembrane helix</keyword>
<dbReference type="Proteomes" id="UP000036520">
    <property type="component" value="Chromosome"/>
</dbReference>
<sequence length="214" mass="24772">MKNKFEILGLIITGFALLTQFYLIIENRQASITETITRFFSFFTVLTNTLVALFFITIIFKLKQGPFKILSNQTALTAITTFILIVSLVYQFALRGIWQPTGMQYLIDELLHSIVPLYVLIYWLFTLDKSALELKPVFTWLLYPMFYLSFVFTRGYFSGFYPYPFLNIPEIGLINTLQNILVIIGVTAILFSIMLFIGKIIISKRTVSIHQEEN</sequence>
<keyword evidence="1" id="KW-0812">Transmembrane</keyword>
<dbReference type="InterPro" id="IPR049713">
    <property type="entry name" value="Pr6Pr-like"/>
</dbReference>
<protein>
    <recommendedName>
        <fullName evidence="4">Pr6Pr family membrane protein</fullName>
    </recommendedName>
</protein>
<accession>A0A0H4PLF8</accession>
<feature type="transmembrane region" description="Helical" evidence="1">
    <location>
        <begin position="74"/>
        <end position="93"/>
    </location>
</feature>
<dbReference type="RefSeq" id="WP_048643928.1">
    <property type="nucleotide sequence ID" value="NZ_CP012040.1"/>
</dbReference>
<feature type="transmembrane region" description="Helical" evidence="1">
    <location>
        <begin position="137"/>
        <end position="157"/>
    </location>
</feature>
<dbReference type="STRING" id="320787.CA2015_4535"/>
<keyword evidence="1" id="KW-0472">Membrane</keyword>